<name>A0A4R9BZQ7_9MICO</name>
<evidence type="ECO:0000256" key="4">
    <source>
        <dbReference type="SAM" id="SignalP"/>
    </source>
</evidence>
<dbReference type="SUPFAM" id="SSF53850">
    <property type="entry name" value="Periplasmic binding protein-like II"/>
    <property type="match status" value="1"/>
</dbReference>
<dbReference type="OrthoDB" id="9803988at2"/>
<feature type="chain" id="PRO_5039706747" evidence="4">
    <location>
        <begin position="25"/>
        <end position="513"/>
    </location>
</feature>
<proteinExistence type="inferred from homology"/>
<dbReference type="GO" id="GO:0043190">
    <property type="term" value="C:ATP-binding cassette (ABC) transporter complex"/>
    <property type="evidence" value="ECO:0007669"/>
    <property type="project" value="InterPro"/>
</dbReference>
<reference evidence="6 7" key="1">
    <citation type="submission" date="2019-03" db="EMBL/GenBank/DDBJ databases">
        <title>Genomics of glacier-inhabiting Cryobacterium strains.</title>
        <authorList>
            <person name="Liu Q."/>
            <person name="Xin Y.-H."/>
        </authorList>
    </citation>
    <scope>NUCLEOTIDE SEQUENCE [LARGE SCALE GENOMIC DNA]</scope>
    <source>
        <strain evidence="6 7">Sr59</strain>
    </source>
</reference>
<dbReference type="GO" id="GO:0042597">
    <property type="term" value="C:periplasmic space"/>
    <property type="evidence" value="ECO:0007669"/>
    <property type="project" value="UniProtKB-ARBA"/>
</dbReference>
<gene>
    <name evidence="6" type="ORF">E3T61_01245</name>
</gene>
<evidence type="ECO:0000256" key="3">
    <source>
        <dbReference type="ARBA" id="ARBA00022729"/>
    </source>
</evidence>
<protein>
    <submittedName>
        <fullName evidence="6">ABC transporter substrate-binding protein</fullName>
    </submittedName>
</protein>
<dbReference type="InterPro" id="IPR000914">
    <property type="entry name" value="SBP_5_dom"/>
</dbReference>
<organism evidence="6 7">
    <name type="scientific">Cryobacterium lactosi</name>
    <dbReference type="NCBI Taxonomy" id="1259202"/>
    <lineage>
        <taxon>Bacteria</taxon>
        <taxon>Bacillati</taxon>
        <taxon>Actinomycetota</taxon>
        <taxon>Actinomycetes</taxon>
        <taxon>Micrococcales</taxon>
        <taxon>Microbacteriaceae</taxon>
        <taxon>Cryobacterium</taxon>
    </lineage>
</organism>
<dbReference type="Proteomes" id="UP000298468">
    <property type="component" value="Unassembled WGS sequence"/>
</dbReference>
<accession>A0A4R9BZQ7</accession>
<keyword evidence="7" id="KW-1185">Reference proteome</keyword>
<evidence type="ECO:0000313" key="7">
    <source>
        <dbReference type="Proteomes" id="UP000298468"/>
    </source>
</evidence>
<sequence length="513" mass="54237">MKFHSMATAVAILTVTALGLSGCAAGGSSDPGASSGAGATGGTLTLGSLADIKSFDPAQAHLGHQMPIYQAAYDTLIKRDADGTLSPMLATEWSYNDDNTVLTLTLRDDVTFSDGTTFDAAAAKANLDHFLADNGPDAQQIALVSAVDVVDDSTISITLSEPDPALEYYLTQAPGLIGSPAALATAEIDTAPVGSGPYVMDAANSVSGSQFTFTANPDYWDKDAQKYDKVVFKVLTDITARTNALVSGQIDATLLDPKTGVQAEGAGLTLTEYSTDWMGLFLFDRDGAITPELADVRVRQAINHAIDRDTILEQLALGHGEVTTQIFNKDTAAYEADLDDAYPYDPKKAKSLLAAAGYEDGFTLKLPLLPGTEAILAVVTQQLADIGITVEQEAVPQANYVADISGAKYSAAWFSVFQGEPWVVIKQQIATTAGYNPFDSTSPELAAALLAAQTGGDQSAEQAAAVNEYVVENAWFAPFFRPSQMYYSNSKVVEVVPQTQQAVPSLYNYSPVN</sequence>
<evidence type="ECO:0000256" key="1">
    <source>
        <dbReference type="ARBA" id="ARBA00005695"/>
    </source>
</evidence>
<dbReference type="PANTHER" id="PTHR30290:SF9">
    <property type="entry name" value="OLIGOPEPTIDE-BINDING PROTEIN APPA"/>
    <property type="match status" value="1"/>
</dbReference>
<dbReference type="Pfam" id="PF00496">
    <property type="entry name" value="SBP_bac_5"/>
    <property type="match status" value="1"/>
</dbReference>
<evidence type="ECO:0000256" key="2">
    <source>
        <dbReference type="ARBA" id="ARBA00022448"/>
    </source>
</evidence>
<dbReference type="GO" id="GO:1904680">
    <property type="term" value="F:peptide transmembrane transporter activity"/>
    <property type="evidence" value="ECO:0007669"/>
    <property type="project" value="TreeGrafter"/>
</dbReference>
<comment type="caution">
    <text evidence="6">The sequence shown here is derived from an EMBL/GenBank/DDBJ whole genome shotgun (WGS) entry which is preliminary data.</text>
</comment>
<evidence type="ECO:0000313" key="6">
    <source>
        <dbReference type="EMBL" id="TFD94793.1"/>
    </source>
</evidence>
<dbReference type="RefSeq" id="WP_134639119.1">
    <property type="nucleotide sequence ID" value="NZ_SOHM01000003.1"/>
</dbReference>
<dbReference type="InterPro" id="IPR030678">
    <property type="entry name" value="Peptide/Ni-bd"/>
</dbReference>
<feature type="domain" description="Solute-binding protein family 5" evidence="5">
    <location>
        <begin position="85"/>
        <end position="418"/>
    </location>
</feature>
<keyword evidence="2" id="KW-0813">Transport</keyword>
<dbReference type="InterPro" id="IPR039424">
    <property type="entry name" value="SBP_5"/>
</dbReference>
<dbReference type="PANTHER" id="PTHR30290">
    <property type="entry name" value="PERIPLASMIC BINDING COMPONENT OF ABC TRANSPORTER"/>
    <property type="match status" value="1"/>
</dbReference>
<feature type="signal peptide" evidence="4">
    <location>
        <begin position="1"/>
        <end position="24"/>
    </location>
</feature>
<dbReference type="Gene3D" id="3.10.105.10">
    <property type="entry name" value="Dipeptide-binding Protein, Domain 3"/>
    <property type="match status" value="1"/>
</dbReference>
<dbReference type="Gene3D" id="3.40.190.10">
    <property type="entry name" value="Periplasmic binding protein-like II"/>
    <property type="match status" value="1"/>
</dbReference>
<dbReference type="PROSITE" id="PS51257">
    <property type="entry name" value="PROKAR_LIPOPROTEIN"/>
    <property type="match status" value="1"/>
</dbReference>
<keyword evidence="3 4" id="KW-0732">Signal</keyword>
<comment type="similarity">
    <text evidence="1">Belongs to the bacterial solute-binding protein 5 family.</text>
</comment>
<dbReference type="PIRSF" id="PIRSF002741">
    <property type="entry name" value="MppA"/>
    <property type="match status" value="1"/>
</dbReference>
<evidence type="ECO:0000259" key="5">
    <source>
        <dbReference type="Pfam" id="PF00496"/>
    </source>
</evidence>
<dbReference type="AlphaFoldDB" id="A0A4R9BZQ7"/>
<dbReference type="GO" id="GO:0015833">
    <property type="term" value="P:peptide transport"/>
    <property type="evidence" value="ECO:0007669"/>
    <property type="project" value="TreeGrafter"/>
</dbReference>
<dbReference type="EMBL" id="SOHM01000003">
    <property type="protein sequence ID" value="TFD94793.1"/>
    <property type="molecule type" value="Genomic_DNA"/>
</dbReference>